<dbReference type="FunFam" id="3.30.70.380:FF:000002">
    <property type="entry name" value="phenylalanine--tRNA ligase, mitochondrial"/>
    <property type="match status" value="1"/>
</dbReference>
<evidence type="ECO:0000313" key="19">
    <source>
        <dbReference type="EnsemblMetazoa" id="XP_014257179.1"/>
    </source>
</evidence>
<evidence type="ECO:0000256" key="8">
    <source>
        <dbReference type="ARBA" id="ARBA00022917"/>
    </source>
</evidence>
<dbReference type="InterPro" id="IPR045864">
    <property type="entry name" value="aa-tRNA-synth_II/BPL/LPL"/>
</dbReference>
<dbReference type="PROSITE" id="PS50862">
    <property type="entry name" value="AA_TRNA_LIGASE_II"/>
    <property type="match status" value="1"/>
</dbReference>
<dbReference type="SMART" id="SM00896">
    <property type="entry name" value="FDX-ACB"/>
    <property type="match status" value="1"/>
</dbReference>
<dbReference type="InterPro" id="IPR005121">
    <property type="entry name" value="Fdx_antiC-bd"/>
</dbReference>
<proteinExistence type="inferred from homology"/>
<dbReference type="SUPFAM" id="SSF54991">
    <property type="entry name" value="Anticodon-binding domain of PheRS"/>
    <property type="match status" value="1"/>
</dbReference>
<accession>A0A8I6S5G6</accession>
<dbReference type="GeneID" id="106670976"/>
<dbReference type="Pfam" id="PF01409">
    <property type="entry name" value="tRNA-synt_2d"/>
    <property type="match status" value="2"/>
</dbReference>
<keyword evidence="5" id="KW-0436">Ligase</keyword>
<evidence type="ECO:0000313" key="20">
    <source>
        <dbReference type="Proteomes" id="UP000494040"/>
    </source>
</evidence>
<dbReference type="InterPro" id="IPR036690">
    <property type="entry name" value="Fdx_antiC-bd_sf"/>
</dbReference>
<evidence type="ECO:0000256" key="7">
    <source>
        <dbReference type="ARBA" id="ARBA00022840"/>
    </source>
</evidence>
<dbReference type="NCBIfam" id="TIGR00469">
    <property type="entry name" value="pheS_mito"/>
    <property type="match status" value="1"/>
</dbReference>
<evidence type="ECO:0000256" key="11">
    <source>
        <dbReference type="ARBA" id="ARBA00023128"/>
    </source>
</evidence>
<comment type="function">
    <text evidence="15">Is responsible for the charging of tRNA(Phe) with phenylalanine in mitochondrial translation. To a lesser extent, also catalyzes direct attachment of m-Tyr (an oxidized version of Phe) to tRNA(Phe), thereby opening the way for delivery of the misacylated tRNA to the ribosome and incorporation of ROS-damaged amino acid into proteins.</text>
</comment>
<dbReference type="CTD" id="36547"/>
<dbReference type="AlphaFoldDB" id="A0A8I6S5G6"/>
<dbReference type="OrthoDB" id="4457at2759"/>
<dbReference type="GO" id="GO:0005524">
    <property type="term" value="F:ATP binding"/>
    <property type="evidence" value="ECO:0007669"/>
    <property type="project" value="UniProtKB-KW"/>
</dbReference>
<dbReference type="Gene3D" id="3.30.930.10">
    <property type="entry name" value="Bira Bifunctional Protein, Domain 2"/>
    <property type="match status" value="1"/>
</dbReference>
<keyword evidence="7" id="KW-0067">ATP-binding</keyword>
<dbReference type="GO" id="GO:0005759">
    <property type="term" value="C:mitochondrial matrix"/>
    <property type="evidence" value="ECO:0007669"/>
    <property type="project" value="UniProtKB-SubCell"/>
</dbReference>
<keyword evidence="20" id="KW-1185">Reference proteome</keyword>
<dbReference type="Gene3D" id="3.30.70.380">
    <property type="entry name" value="Ferrodoxin-fold anticodon-binding domain"/>
    <property type="match status" value="1"/>
</dbReference>
<evidence type="ECO:0000256" key="2">
    <source>
        <dbReference type="ARBA" id="ARBA00008226"/>
    </source>
</evidence>
<keyword evidence="6" id="KW-0547">Nucleotide-binding</keyword>
<dbReference type="InterPro" id="IPR002319">
    <property type="entry name" value="Phenylalanyl-tRNA_Synthase"/>
</dbReference>
<dbReference type="InterPro" id="IPR006195">
    <property type="entry name" value="aa-tRNA-synth_II"/>
</dbReference>
<dbReference type="GO" id="GO:0000049">
    <property type="term" value="F:tRNA binding"/>
    <property type="evidence" value="ECO:0007669"/>
    <property type="project" value="InterPro"/>
</dbReference>
<evidence type="ECO:0000259" key="18">
    <source>
        <dbReference type="PROSITE" id="PS51447"/>
    </source>
</evidence>
<dbReference type="CDD" id="cd00496">
    <property type="entry name" value="PheRS_alpha_core"/>
    <property type="match status" value="1"/>
</dbReference>
<keyword evidence="9" id="KW-0809">Transit peptide</keyword>
<dbReference type="PROSITE" id="PS51447">
    <property type="entry name" value="FDX_ACB"/>
    <property type="match status" value="1"/>
</dbReference>
<protein>
    <recommendedName>
        <fullName evidence="16">Phenylalanine--tRNA ligase, mitochondrial</fullName>
        <ecNumber evidence="4">6.1.1.20</ecNumber>
    </recommendedName>
    <alternativeName>
        <fullName evidence="13">Phenylalanyl-tRNA synthetase</fullName>
    </alternativeName>
</protein>
<dbReference type="FunFam" id="3.30.930.10:FF:000041">
    <property type="entry name" value="Phenylalanyl-tRNA synthetase 2, mitochondrial"/>
    <property type="match status" value="1"/>
</dbReference>
<organism evidence="19 20">
    <name type="scientific">Cimex lectularius</name>
    <name type="common">Bed bug</name>
    <name type="synonym">Acanthia lectularia</name>
    <dbReference type="NCBI Taxonomy" id="79782"/>
    <lineage>
        <taxon>Eukaryota</taxon>
        <taxon>Metazoa</taxon>
        <taxon>Ecdysozoa</taxon>
        <taxon>Arthropoda</taxon>
        <taxon>Hexapoda</taxon>
        <taxon>Insecta</taxon>
        <taxon>Pterygota</taxon>
        <taxon>Neoptera</taxon>
        <taxon>Paraneoptera</taxon>
        <taxon>Hemiptera</taxon>
        <taxon>Heteroptera</taxon>
        <taxon>Panheteroptera</taxon>
        <taxon>Cimicomorpha</taxon>
        <taxon>Cimicidae</taxon>
        <taxon>Cimex</taxon>
    </lineage>
</organism>
<dbReference type="OMA" id="PISHYPQ"/>
<evidence type="ECO:0000256" key="5">
    <source>
        <dbReference type="ARBA" id="ARBA00022598"/>
    </source>
</evidence>
<evidence type="ECO:0000256" key="4">
    <source>
        <dbReference type="ARBA" id="ARBA00012814"/>
    </source>
</evidence>
<evidence type="ECO:0000256" key="15">
    <source>
        <dbReference type="ARBA" id="ARBA00060211"/>
    </source>
</evidence>
<evidence type="ECO:0000256" key="1">
    <source>
        <dbReference type="ARBA" id="ARBA00004305"/>
    </source>
</evidence>
<dbReference type="Proteomes" id="UP000494040">
    <property type="component" value="Unassembled WGS sequence"/>
</dbReference>
<evidence type="ECO:0000256" key="6">
    <source>
        <dbReference type="ARBA" id="ARBA00022741"/>
    </source>
</evidence>
<dbReference type="Pfam" id="PF03147">
    <property type="entry name" value="FDX-ACB"/>
    <property type="match status" value="1"/>
</dbReference>
<sequence>MVVRQFVNSIYQSGVRNLTLCAKFNPSLTSVGRVFSTELQKNSLSLNGLQYEQDDFTNVTPKILYHIGHNLHNSESHPLCFLKKRIVDYFYSTFKGRTGNPVFSFYDDIYPAVSVYQNFDSLLISQDHPSRRKTDCYYINKNYLLRAHMTAHQSEMLKSGLDNFLLFGDVYRRDEIDTTHYPVFHQADAVRLCSNAQLETLANGHVEIFEGKGGKETEEKQAVYTIDATKIMENELKTTLVGLAQSLFGKDIPCRWVDVFFPFTHPSWELEVQFEGKWLEVLGCGIMRHEILETNGAEGRIGWAFGLGLERLAMCLYKIPDIRMFWSKDTGFTSQFSGKSHTEEITFKQVSIYPQCTKDISFWIPENFEPNDFHELVREAGGELIEQVYLFDEFTHPKTGKRSKCYRIIYRHISRTLTNKEVNKLHTKISEKSTNLLGVTVR</sequence>
<dbReference type="SUPFAM" id="SSF55681">
    <property type="entry name" value="Class II aaRS and biotin synthetases"/>
    <property type="match status" value="1"/>
</dbReference>
<dbReference type="EC" id="6.1.1.20" evidence="4"/>
<dbReference type="GO" id="GO:0004826">
    <property type="term" value="F:phenylalanine-tRNA ligase activity"/>
    <property type="evidence" value="ECO:0007669"/>
    <property type="project" value="UniProtKB-EC"/>
</dbReference>
<keyword evidence="12" id="KW-0030">Aminoacyl-tRNA synthetase</keyword>
<evidence type="ECO:0000256" key="14">
    <source>
        <dbReference type="ARBA" id="ARBA00049255"/>
    </source>
</evidence>
<comment type="similarity">
    <text evidence="2">Belongs to the class-II aminoacyl-tRNA synthetase family.</text>
</comment>
<evidence type="ECO:0000256" key="16">
    <source>
        <dbReference type="ARBA" id="ARBA00073229"/>
    </source>
</evidence>
<dbReference type="KEGG" id="clec:106670976"/>
<feature type="domain" description="FDX-ACB" evidence="18">
    <location>
        <begin position="351"/>
        <end position="442"/>
    </location>
</feature>
<evidence type="ECO:0000256" key="3">
    <source>
        <dbReference type="ARBA" id="ARBA00011245"/>
    </source>
</evidence>
<dbReference type="InterPro" id="IPR004530">
    <property type="entry name" value="Phe-tRNA-synth_IIc_mito"/>
</dbReference>
<evidence type="ECO:0000256" key="9">
    <source>
        <dbReference type="ARBA" id="ARBA00022946"/>
    </source>
</evidence>
<keyword evidence="8" id="KW-0648">Protein biosynthesis</keyword>
<evidence type="ECO:0000256" key="10">
    <source>
        <dbReference type="ARBA" id="ARBA00022990"/>
    </source>
</evidence>
<reference evidence="19" key="1">
    <citation type="submission" date="2022-01" db="UniProtKB">
        <authorList>
            <consortium name="EnsemblMetazoa"/>
        </authorList>
    </citation>
    <scope>IDENTIFICATION</scope>
</reference>
<dbReference type="GO" id="GO:0006432">
    <property type="term" value="P:phenylalanyl-tRNA aminoacylation"/>
    <property type="evidence" value="ECO:0007669"/>
    <property type="project" value="InterPro"/>
</dbReference>
<evidence type="ECO:0000256" key="13">
    <source>
        <dbReference type="ARBA" id="ARBA00031194"/>
    </source>
</evidence>
<comment type="subcellular location">
    <subcellularLocation>
        <location evidence="1">Mitochondrion matrix</location>
    </subcellularLocation>
</comment>
<comment type="subunit">
    <text evidence="3">Monomer.</text>
</comment>
<dbReference type="EnsemblMetazoa" id="XM_014401693.2">
    <property type="protein sequence ID" value="XP_014257179.1"/>
    <property type="gene ID" value="LOC106670976"/>
</dbReference>
<evidence type="ECO:0000256" key="12">
    <source>
        <dbReference type="ARBA" id="ARBA00023146"/>
    </source>
</evidence>
<dbReference type="RefSeq" id="XP_014257179.1">
    <property type="nucleotide sequence ID" value="XM_014401693.2"/>
</dbReference>
<keyword evidence="11" id="KW-0496">Mitochondrion</keyword>
<evidence type="ECO:0000259" key="17">
    <source>
        <dbReference type="PROSITE" id="PS50862"/>
    </source>
</evidence>
<name>A0A8I6S5G6_CIMLE</name>
<dbReference type="PANTHER" id="PTHR11538">
    <property type="entry name" value="PHENYLALANYL-TRNA SYNTHETASE"/>
    <property type="match status" value="1"/>
</dbReference>
<dbReference type="PANTHER" id="PTHR11538:SF41">
    <property type="entry name" value="PHENYLALANINE--TRNA LIGASE, MITOCHONDRIAL"/>
    <property type="match status" value="1"/>
</dbReference>
<feature type="domain" description="Aminoacyl-transfer RNA synthetases class-II family profile" evidence="17">
    <location>
        <begin position="82"/>
        <end position="354"/>
    </location>
</feature>
<comment type="catalytic activity">
    <reaction evidence="14">
        <text>tRNA(Phe) + L-phenylalanine + ATP = L-phenylalanyl-tRNA(Phe) + AMP + diphosphate + H(+)</text>
        <dbReference type="Rhea" id="RHEA:19413"/>
        <dbReference type="Rhea" id="RHEA-COMP:9668"/>
        <dbReference type="Rhea" id="RHEA-COMP:9699"/>
        <dbReference type="ChEBI" id="CHEBI:15378"/>
        <dbReference type="ChEBI" id="CHEBI:30616"/>
        <dbReference type="ChEBI" id="CHEBI:33019"/>
        <dbReference type="ChEBI" id="CHEBI:58095"/>
        <dbReference type="ChEBI" id="CHEBI:78442"/>
        <dbReference type="ChEBI" id="CHEBI:78531"/>
        <dbReference type="ChEBI" id="CHEBI:456215"/>
        <dbReference type="EC" id="6.1.1.20"/>
    </reaction>
</comment>
<keyword evidence="10" id="KW-0007">Acetylation</keyword>